<evidence type="ECO:0000313" key="2">
    <source>
        <dbReference type="Proteomes" id="UP000319213"/>
    </source>
</evidence>
<comment type="caution">
    <text evidence="1">The sequence shown here is derived from an EMBL/GenBank/DDBJ whole genome shotgun (WGS) entry which is preliminary data.</text>
</comment>
<protein>
    <submittedName>
        <fullName evidence="1">Uncharacterized protein</fullName>
    </submittedName>
</protein>
<evidence type="ECO:0000313" key="1">
    <source>
        <dbReference type="EMBL" id="TQM77705.1"/>
    </source>
</evidence>
<proteinExistence type="predicted"/>
<sequence>MPTYTPAEVDLDQGALEMSGLAEYEPTLVPEDHFADFEKTADAAVLPFAAGLSFTPVGDSGDAVIADEERYLRVYATRYNSTGYVWIDNGFQCIND</sequence>
<dbReference type="AlphaFoldDB" id="A0A543J4E7"/>
<dbReference type="OrthoDB" id="9913225at2"/>
<keyword evidence="2" id="KW-1185">Reference proteome</keyword>
<dbReference type="Proteomes" id="UP000319213">
    <property type="component" value="Unassembled WGS sequence"/>
</dbReference>
<name>A0A543J4E7_9ACTN</name>
<gene>
    <name evidence="1" type="ORF">FHX40_4476</name>
</gene>
<dbReference type="EMBL" id="VFPQ01000001">
    <property type="protein sequence ID" value="TQM77705.1"/>
    <property type="molecule type" value="Genomic_DNA"/>
</dbReference>
<accession>A0A543J4E7</accession>
<dbReference type="RefSeq" id="WP_142261393.1">
    <property type="nucleotide sequence ID" value="NZ_BMPV01000002.1"/>
</dbReference>
<organism evidence="1 2">
    <name type="scientific">Thermopolyspora flexuosa</name>
    <dbReference type="NCBI Taxonomy" id="103836"/>
    <lineage>
        <taxon>Bacteria</taxon>
        <taxon>Bacillati</taxon>
        <taxon>Actinomycetota</taxon>
        <taxon>Actinomycetes</taxon>
        <taxon>Streptosporangiales</taxon>
        <taxon>Streptosporangiaceae</taxon>
        <taxon>Thermopolyspora</taxon>
    </lineage>
</organism>
<reference evidence="1 2" key="1">
    <citation type="submission" date="2019-06" db="EMBL/GenBank/DDBJ databases">
        <title>Sequencing the genomes of 1000 actinobacteria strains.</title>
        <authorList>
            <person name="Klenk H.-P."/>
        </authorList>
    </citation>
    <scope>NUCLEOTIDE SEQUENCE [LARGE SCALE GENOMIC DNA]</scope>
    <source>
        <strain evidence="1 2">DSM 43186</strain>
    </source>
</reference>